<dbReference type="AlphaFoldDB" id="A0A1H2CFG8"/>
<feature type="signal peptide" evidence="1">
    <location>
        <begin position="1"/>
        <end position="20"/>
    </location>
</feature>
<dbReference type="Pfam" id="PF11138">
    <property type="entry name" value="DUF2911"/>
    <property type="match status" value="1"/>
</dbReference>
<evidence type="ECO:0000313" key="2">
    <source>
        <dbReference type="EMBL" id="SDT68987.1"/>
    </source>
</evidence>
<evidence type="ECO:0000313" key="3">
    <source>
        <dbReference type="Proteomes" id="UP000199679"/>
    </source>
</evidence>
<keyword evidence="3" id="KW-1185">Reference proteome</keyword>
<dbReference type="InterPro" id="IPR021314">
    <property type="entry name" value="DUF2911"/>
</dbReference>
<dbReference type="EMBL" id="LT629740">
    <property type="protein sequence ID" value="SDT68987.1"/>
    <property type="molecule type" value="Genomic_DNA"/>
</dbReference>
<dbReference type="RefSeq" id="WP_091379741.1">
    <property type="nucleotide sequence ID" value="NZ_LT629740.1"/>
</dbReference>
<feature type="chain" id="PRO_5009271034" description="DUF2911 domain-containing protein" evidence="1">
    <location>
        <begin position="21"/>
        <end position="389"/>
    </location>
</feature>
<accession>A0A1H2CFG8</accession>
<dbReference type="OrthoDB" id="187854at2"/>
<name>A0A1H2CFG8_MUCMA</name>
<dbReference type="Proteomes" id="UP000199679">
    <property type="component" value="Chromosome I"/>
</dbReference>
<gene>
    <name evidence="2" type="ORF">SAMN05216490_4970</name>
</gene>
<reference evidence="2 3" key="1">
    <citation type="submission" date="2016-10" db="EMBL/GenBank/DDBJ databases">
        <authorList>
            <person name="de Groot N.N."/>
        </authorList>
    </citation>
    <scope>NUCLEOTIDE SEQUENCE [LARGE SCALE GENOMIC DNA]</scope>
    <source>
        <strain evidence="2 3">MP1X4</strain>
    </source>
</reference>
<proteinExistence type="predicted"/>
<evidence type="ECO:0000256" key="1">
    <source>
        <dbReference type="SAM" id="SignalP"/>
    </source>
</evidence>
<organism evidence="2 3">
    <name type="scientific">Mucilaginibacter mallensis</name>
    <dbReference type="NCBI Taxonomy" id="652787"/>
    <lineage>
        <taxon>Bacteria</taxon>
        <taxon>Pseudomonadati</taxon>
        <taxon>Bacteroidota</taxon>
        <taxon>Sphingobacteriia</taxon>
        <taxon>Sphingobacteriales</taxon>
        <taxon>Sphingobacteriaceae</taxon>
        <taxon>Mucilaginibacter</taxon>
    </lineage>
</organism>
<protein>
    <recommendedName>
        <fullName evidence="4">DUF2911 domain-containing protein</fullName>
    </recommendedName>
</protein>
<sequence length="389" mass="43085">MYRKIIFMGLLLLSEISANAQKLHNLRGSLIYTLGPDTTAIGDFELKGNEFKLTVVSMSPYVNVSKLTGVFFSDGQLKRVEGNNYLPARDKDSRVYNYRLNNDQDTTFIETGNGKRNIIRKYPVKIMVANNLGGDALVFMPALLANFAPEKIGDSIISSHIVFNSARKFIIKKTSSSKLLMGSAVMGMFTVFLDQNGRLQSVDGIGTSFNIKGTAGPYLNIDSVIAISIRHQQQHPKLAVINKLDSVKTTINGNHIKVVYSRPSVRNRVIFGEVVPWNRIWRTGADAATKISLSDPLYFNGKLLPAGSYSIFTIPTPDGWTLIFNQQANIWGTEHNAAYDLLKIPIQTRYLDQPTEMLTFAIIPTGTNGGILSVSWDKLKALVNFTTAP</sequence>
<evidence type="ECO:0008006" key="4">
    <source>
        <dbReference type="Google" id="ProtNLM"/>
    </source>
</evidence>
<dbReference type="STRING" id="652787.SAMN05216490_4970"/>
<keyword evidence="1" id="KW-0732">Signal</keyword>